<name>A0ABQ2WD63_9ACTN</name>
<protein>
    <submittedName>
        <fullName evidence="2">Uncharacterized protein</fullName>
    </submittedName>
</protein>
<dbReference type="Proteomes" id="UP000660675">
    <property type="component" value="Unassembled WGS sequence"/>
</dbReference>
<keyword evidence="3" id="KW-1185">Reference proteome</keyword>
<proteinExistence type="predicted"/>
<evidence type="ECO:0000313" key="2">
    <source>
        <dbReference type="EMBL" id="GGV97740.1"/>
    </source>
</evidence>
<comment type="caution">
    <text evidence="2">The sequence shown here is derived from an EMBL/GenBank/DDBJ whole genome shotgun (WGS) entry which is preliminary data.</text>
</comment>
<dbReference type="RefSeq" id="WP_308434284.1">
    <property type="nucleotide sequence ID" value="NZ_BMTF01000063.1"/>
</dbReference>
<sequence length="143" mass="15694">MRLTSPDHEANYEPYDLVLHDTSRPHLMRAITSHGEGAILGTGLFVPRKLLPLPENTIDGLLMRRLSGREGVGTLLAQFLTQVARDSSSYRPDDGPRLGTVVVDLLSALFAHALDADTPPETHRQTLSYTSEPSSNSTCKTRN</sequence>
<feature type="region of interest" description="Disordered" evidence="1">
    <location>
        <begin position="120"/>
        <end position="143"/>
    </location>
</feature>
<evidence type="ECO:0000313" key="3">
    <source>
        <dbReference type="Proteomes" id="UP000660675"/>
    </source>
</evidence>
<organism evidence="2 3">
    <name type="scientific">Streptomyces gelaticus</name>
    <dbReference type="NCBI Taxonomy" id="285446"/>
    <lineage>
        <taxon>Bacteria</taxon>
        <taxon>Bacillati</taxon>
        <taxon>Actinomycetota</taxon>
        <taxon>Actinomycetes</taxon>
        <taxon>Kitasatosporales</taxon>
        <taxon>Streptomycetaceae</taxon>
        <taxon>Streptomyces</taxon>
    </lineage>
</organism>
<gene>
    <name evidence="2" type="ORF">GCM10015535_69640</name>
</gene>
<feature type="compositionally biased region" description="Polar residues" evidence="1">
    <location>
        <begin position="125"/>
        <end position="143"/>
    </location>
</feature>
<accession>A0ABQ2WD63</accession>
<reference evidence="3" key="1">
    <citation type="journal article" date="2019" name="Int. J. Syst. Evol. Microbiol.">
        <title>The Global Catalogue of Microorganisms (GCM) 10K type strain sequencing project: providing services to taxonomists for standard genome sequencing and annotation.</title>
        <authorList>
            <consortium name="The Broad Institute Genomics Platform"/>
            <consortium name="The Broad Institute Genome Sequencing Center for Infectious Disease"/>
            <person name="Wu L."/>
            <person name="Ma J."/>
        </authorList>
    </citation>
    <scope>NUCLEOTIDE SEQUENCE [LARGE SCALE GENOMIC DNA]</scope>
    <source>
        <strain evidence="3">JCM 4376</strain>
    </source>
</reference>
<dbReference type="EMBL" id="BMTF01000063">
    <property type="protein sequence ID" value="GGV97740.1"/>
    <property type="molecule type" value="Genomic_DNA"/>
</dbReference>
<evidence type="ECO:0000256" key="1">
    <source>
        <dbReference type="SAM" id="MobiDB-lite"/>
    </source>
</evidence>